<dbReference type="EMBL" id="UOED01000064">
    <property type="protein sequence ID" value="VAV91080.1"/>
    <property type="molecule type" value="Genomic_DNA"/>
</dbReference>
<proteinExistence type="predicted"/>
<evidence type="ECO:0000256" key="3">
    <source>
        <dbReference type="SAM" id="Coils"/>
    </source>
</evidence>
<dbReference type="Gene3D" id="2.40.30.170">
    <property type="match status" value="1"/>
</dbReference>
<dbReference type="Gene3D" id="2.40.420.20">
    <property type="match status" value="1"/>
</dbReference>
<evidence type="ECO:0000256" key="2">
    <source>
        <dbReference type="ARBA" id="ARBA00022448"/>
    </source>
</evidence>
<evidence type="ECO:0000259" key="5">
    <source>
        <dbReference type="Pfam" id="PF25917"/>
    </source>
</evidence>
<keyword evidence="4" id="KW-0812">Transmembrane</keyword>
<comment type="subcellular location">
    <subcellularLocation>
        <location evidence="1">Cell envelope</location>
    </subcellularLocation>
</comment>
<evidence type="ECO:0000256" key="1">
    <source>
        <dbReference type="ARBA" id="ARBA00004196"/>
    </source>
</evidence>
<dbReference type="Pfam" id="PF25967">
    <property type="entry name" value="RND-MFP_C"/>
    <property type="match status" value="1"/>
</dbReference>
<feature type="domain" description="Multidrug resistance protein MdtA-like C-terminal permuted SH3" evidence="6">
    <location>
        <begin position="326"/>
        <end position="371"/>
    </location>
</feature>
<sequence>MIKAKKFLYIMLPIIIVIGASVASGLMVMAKPEPEKKPVTEIARNIRVVTAHEGRVTLHVKTQGTVAAKQTINLVPQVSGQVVFVSDKFVAGGMFKKGEVVVRLDPRDYQYAVTSTAARVTETHQLLIREQAEGDIARTEWEELGHGAASSLTLRKPQLADAQAKVKAAEANLKVAQLNLERTEIRAPFNGLLTTKNVDLGQFISVGTNVGKFYSTDVLEVRLPMSNKDLAQFDIAGLRNGTVRLDVTLTGRFADQESKWKAKIVRSEGLVNIKTRIMYVVAQLRGDQLLSVDRKLPISIGQFVAAEVEGHVYDAVFQLPRAVLRQGNQVLVVDKDNKLRTRKVKVVESNRDYVVISEGLTDGDIISTSQLGVDVDGLLVKYDTGAGENA</sequence>
<dbReference type="Gene3D" id="2.40.50.100">
    <property type="match status" value="1"/>
</dbReference>
<dbReference type="SUPFAM" id="SSF111369">
    <property type="entry name" value="HlyD-like secretion proteins"/>
    <property type="match status" value="1"/>
</dbReference>
<dbReference type="GO" id="GO:0015562">
    <property type="term" value="F:efflux transmembrane transporter activity"/>
    <property type="evidence" value="ECO:0007669"/>
    <property type="project" value="TreeGrafter"/>
</dbReference>
<dbReference type="PANTHER" id="PTHR30469">
    <property type="entry name" value="MULTIDRUG RESISTANCE PROTEIN MDTA"/>
    <property type="match status" value="1"/>
</dbReference>
<dbReference type="AlphaFoldDB" id="A0A3B0RDD9"/>
<keyword evidence="4" id="KW-1133">Transmembrane helix</keyword>
<keyword evidence="3" id="KW-0175">Coiled coil</keyword>
<evidence type="ECO:0000256" key="4">
    <source>
        <dbReference type="SAM" id="Phobius"/>
    </source>
</evidence>
<feature type="coiled-coil region" evidence="3">
    <location>
        <begin position="159"/>
        <end position="186"/>
    </location>
</feature>
<name>A0A3B0RDD9_9ZZZZ</name>
<evidence type="ECO:0000259" key="6">
    <source>
        <dbReference type="Pfam" id="PF25967"/>
    </source>
</evidence>
<dbReference type="Gene3D" id="1.10.287.470">
    <property type="entry name" value="Helix hairpin bin"/>
    <property type="match status" value="1"/>
</dbReference>
<keyword evidence="4" id="KW-0472">Membrane</keyword>
<feature type="transmembrane region" description="Helical" evidence="4">
    <location>
        <begin position="7"/>
        <end position="30"/>
    </location>
</feature>
<reference evidence="7" key="1">
    <citation type="submission" date="2018-06" db="EMBL/GenBank/DDBJ databases">
        <authorList>
            <person name="Zhirakovskaya E."/>
        </authorList>
    </citation>
    <scope>NUCLEOTIDE SEQUENCE</scope>
</reference>
<accession>A0A3B0RDD9</accession>
<dbReference type="InterPro" id="IPR058627">
    <property type="entry name" value="MdtA-like_C"/>
</dbReference>
<gene>
    <name evidence="7" type="ORF">MNBD_ALPHA02-978</name>
</gene>
<dbReference type="PANTHER" id="PTHR30469:SF12">
    <property type="entry name" value="MULTIDRUG RESISTANCE PROTEIN MDTA"/>
    <property type="match status" value="1"/>
</dbReference>
<dbReference type="InterPro" id="IPR058625">
    <property type="entry name" value="MdtA-like_BSH"/>
</dbReference>
<feature type="domain" description="Multidrug resistance protein MdtA-like barrel-sandwich hybrid" evidence="5">
    <location>
        <begin position="71"/>
        <end position="208"/>
    </location>
</feature>
<keyword evidence="2" id="KW-0813">Transport</keyword>
<dbReference type="GO" id="GO:1990281">
    <property type="term" value="C:efflux pump complex"/>
    <property type="evidence" value="ECO:0007669"/>
    <property type="project" value="TreeGrafter"/>
</dbReference>
<dbReference type="Pfam" id="PF25917">
    <property type="entry name" value="BSH_RND"/>
    <property type="match status" value="1"/>
</dbReference>
<dbReference type="NCBIfam" id="TIGR01730">
    <property type="entry name" value="RND_mfp"/>
    <property type="match status" value="1"/>
</dbReference>
<evidence type="ECO:0000313" key="7">
    <source>
        <dbReference type="EMBL" id="VAV91080.1"/>
    </source>
</evidence>
<protein>
    <submittedName>
        <fullName evidence="7">Membrane fusion protein of RND family multidrug efflux pump</fullName>
    </submittedName>
</protein>
<dbReference type="InterPro" id="IPR006143">
    <property type="entry name" value="RND_pump_MFP"/>
</dbReference>
<organism evidence="7">
    <name type="scientific">hydrothermal vent metagenome</name>
    <dbReference type="NCBI Taxonomy" id="652676"/>
    <lineage>
        <taxon>unclassified sequences</taxon>
        <taxon>metagenomes</taxon>
        <taxon>ecological metagenomes</taxon>
    </lineage>
</organism>